<reference evidence="7" key="1">
    <citation type="journal article" date="2017" name="bioRxiv">
        <title>Comparative analysis of the genomes of Stylophora pistillata and Acropora digitifera provides evidence for extensive differences between species of corals.</title>
        <authorList>
            <person name="Voolstra C.R."/>
            <person name="Li Y."/>
            <person name="Liew Y.J."/>
            <person name="Baumgarten S."/>
            <person name="Zoccola D."/>
            <person name="Flot J.-F."/>
            <person name="Tambutte S."/>
            <person name="Allemand D."/>
            <person name="Aranda M."/>
        </authorList>
    </citation>
    <scope>NUCLEOTIDE SEQUENCE [LARGE SCALE GENOMIC DNA]</scope>
</reference>
<keyword evidence="6" id="KW-0808">Transferase</keyword>
<keyword evidence="6" id="KW-0695">RNA-directed DNA polymerase</keyword>
<evidence type="ECO:0000256" key="3">
    <source>
        <dbReference type="SAM" id="Coils"/>
    </source>
</evidence>
<dbReference type="Pfam" id="PF00078">
    <property type="entry name" value="RVT_1"/>
    <property type="match status" value="1"/>
</dbReference>
<dbReference type="InterPro" id="IPR000477">
    <property type="entry name" value="RT_dom"/>
</dbReference>
<protein>
    <submittedName>
        <fullName evidence="6">Putative RNA-directed DNA polymerase from transposon BS</fullName>
    </submittedName>
</protein>
<feature type="domain" description="Reverse transcriptase" evidence="5">
    <location>
        <begin position="1"/>
        <end position="159"/>
    </location>
</feature>
<sequence length="779" mass="87103">MDSGRLIGAVFFDLSKAFDTVDHNLLLHKLNSVGLTDDTLNWFQSYLTNRKQRTSVGDALSVAAPITVGVPQGSILEPLLFLIYVNDLPSCQLASEIILYADDTVNYYSSTNLSELEKAFNNLKEDLLLLPEPQAEQHSDREEPNQGGDDPMTAMRALLNTSKDGHVVNSANGVNKDDLHEKCMNFQAGQVSNFSQNWELLTSDQVILDAITHYHIEFELDRPIQSREPHNIRCSSNERNSDTVHLFTLLGFTIHLVKSILEPTQTIQFLGFEIDSVDMTVKLPPKLLIAQSPSFGRPTSTTLSTLPSFVEFKTGKGKPCNKELSKGKGKGPKLKEESPDVTIQIGLKVFRCNDEKLKEKRGKRLSVQVKCDANYKPLLDTAQRMWKTYHKDLCDEGTEYTLILEDSQEACFMFGSQAEFFQLNKYKEAIMKDYKRITSFLCTVEDLKGSEIDSEEENETSHHCVEPPPKKRTFDPTASTSTSGICDASSGAEPSRFNWSVPKKTRKMPAKRVPVATVTTQEESFEVEQEVFHQEVEAPVSTVCAASSSPALEESDVLKLQREMELLQVQLADLKEKLSEVETQELVRKNMPQEFAQYATTRMILDCTELFIQRPSAMLAQSETWSDYKHHNTWKLLVGVTPNGQVSFLSDLWGGRVSDRQITKESGILDLLEAGDNVMVDRGFDISNIVPDGVSINMPPFLAGREQMSAAETEETMSIASVRIYVERAIGRIKTYHTLDGTLPNTLSPYATQIATVCGLLTNFLPPLLPPAKQPHVLA</sequence>
<dbReference type="EMBL" id="LSMT01000345">
    <property type="protein sequence ID" value="PFX19774.1"/>
    <property type="molecule type" value="Genomic_DNA"/>
</dbReference>
<dbReference type="PANTHER" id="PTHR23080">
    <property type="entry name" value="THAP DOMAIN PROTEIN"/>
    <property type="match status" value="1"/>
</dbReference>
<dbReference type="PROSITE" id="PS50878">
    <property type="entry name" value="RT_POL"/>
    <property type="match status" value="1"/>
</dbReference>
<evidence type="ECO:0000259" key="5">
    <source>
        <dbReference type="PROSITE" id="PS50878"/>
    </source>
</evidence>
<organism evidence="6 7">
    <name type="scientific">Stylophora pistillata</name>
    <name type="common">Smooth cauliflower coral</name>
    <dbReference type="NCBI Taxonomy" id="50429"/>
    <lineage>
        <taxon>Eukaryota</taxon>
        <taxon>Metazoa</taxon>
        <taxon>Cnidaria</taxon>
        <taxon>Anthozoa</taxon>
        <taxon>Hexacorallia</taxon>
        <taxon>Scleractinia</taxon>
        <taxon>Astrocoeniina</taxon>
        <taxon>Pocilloporidae</taxon>
        <taxon>Stylophora</taxon>
    </lineage>
</organism>
<dbReference type="InterPro" id="IPR027806">
    <property type="entry name" value="HARBI1_dom"/>
</dbReference>
<comment type="caution">
    <text evidence="6">The sequence shown here is derived from an EMBL/GenBank/DDBJ whole genome shotgun (WGS) entry which is preliminary data.</text>
</comment>
<evidence type="ECO:0000256" key="4">
    <source>
        <dbReference type="SAM" id="MobiDB-lite"/>
    </source>
</evidence>
<feature type="coiled-coil region" evidence="3">
    <location>
        <begin position="557"/>
        <end position="584"/>
    </location>
</feature>
<evidence type="ECO:0000313" key="6">
    <source>
        <dbReference type="EMBL" id="PFX19774.1"/>
    </source>
</evidence>
<keyword evidence="3" id="KW-0175">Coiled coil</keyword>
<dbReference type="GO" id="GO:0046872">
    <property type="term" value="F:metal ion binding"/>
    <property type="evidence" value="ECO:0007669"/>
    <property type="project" value="UniProtKB-KW"/>
</dbReference>
<keyword evidence="6" id="KW-0548">Nucleotidyltransferase</keyword>
<keyword evidence="7" id="KW-1185">Reference proteome</keyword>
<gene>
    <name evidence="6" type="primary">RTase</name>
    <name evidence="6" type="ORF">AWC38_SpisGene15808</name>
</gene>
<proteinExistence type="predicted"/>
<evidence type="ECO:0000256" key="1">
    <source>
        <dbReference type="ARBA" id="ARBA00001968"/>
    </source>
</evidence>
<dbReference type="AlphaFoldDB" id="A0A2B4RMW5"/>
<dbReference type="OrthoDB" id="5961134at2759"/>
<feature type="compositionally biased region" description="Basic and acidic residues" evidence="4">
    <location>
        <begin position="459"/>
        <end position="474"/>
    </location>
</feature>
<dbReference type="GO" id="GO:0003964">
    <property type="term" value="F:RNA-directed DNA polymerase activity"/>
    <property type="evidence" value="ECO:0007669"/>
    <property type="project" value="UniProtKB-KW"/>
</dbReference>
<name>A0A2B4RMW5_STYPI</name>
<dbReference type="Pfam" id="PF13359">
    <property type="entry name" value="DDE_Tnp_4"/>
    <property type="match status" value="1"/>
</dbReference>
<dbReference type="Proteomes" id="UP000225706">
    <property type="component" value="Unassembled WGS sequence"/>
</dbReference>
<keyword evidence="2" id="KW-0479">Metal-binding</keyword>
<feature type="region of interest" description="Disordered" evidence="4">
    <location>
        <begin position="451"/>
        <end position="499"/>
    </location>
</feature>
<evidence type="ECO:0000313" key="7">
    <source>
        <dbReference type="Proteomes" id="UP000225706"/>
    </source>
</evidence>
<accession>A0A2B4RMW5</accession>
<evidence type="ECO:0000256" key="2">
    <source>
        <dbReference type="ARBA" id="ARBA00022723"/>
    </source>
</evidence>
<comment type="cofactor">
    <cofactor evidence="1">
        <name>a divalent metal cation</name>
        <dbReference type="ChEBI" id="CHEBI:60240"/>
    </cofactor>
</comment>
<dbReference type="PANTHER" id="PTHR23080:SF142">
    <property type="entry name" value="SI:CH211-69L10.4"/>
    <property type="match status" value="1"/>
</dbReference>